<organism evidence="1 2">
    <name type="scientific">Vermiconidia calcicola</name>
    <dbReference type="NCBI Taxonomy" id="1690605"/>
    <lineage>
        <taxon>Eukaryota</taxon>
        <taxon>Fungi</taxon>
        <taxon>Dikarya</taxon>
        <taxon>Ascomycota</taxon>
        <taxon>Pezizomycotina</taxon>
        <taxon>Dothideomycetes</taxon>
        <taxon>Dothideomycetidae</taxon>
        <taxon>Mycosphaerellales</taxon>
        <taxon>Extremaceae</taxon>
        <taxon>Vermiconidia</taxon>
    </lineage>
</organism>
<dbReference type="EMBL" id="JAUTXU010000001">
    <property type="protein sequence ID" value="KAK3725969.1"/>
    <property type="molecule type" value="Genomic_DNA"/>
</dbReference>
<name>A0ACC3NZG1_9PEZI</name>
<protein>
    <submittedName>
        <fullName evidence="1">Uncharacterized protein</fullName>
    </submittedName>
</protein>
<proteinExistence type="predicted"/>
<evidence type="ECO:0000313" key="2">
    <source>
        <dbReference type="Proteomes" id="UP001281147"/>
    </source>
</evidence>
<evidence type="ECO:0000313" key="1">
    <source>
        <dbReference type="EMBL" id="KAK3725969.1"/>
    </source>
</evidence>
<reference evidence="1" key="1">
    <citation type="submission" date="2023-07" db="EMBL/GenBank/DDBJ databases">
        <title>Black Yeasts Isolated from many extreme environments.</title>
        <authorList>
            <person name="Coleine C."/>
            <person name="Stajich J.E."/>
            <person name="Selbmann L."/>
        </authorList>
    </citation>
    <scope>NUCLEOTIDE SEQUENCE</scope>
    <source>
        <strain evidence="1">CCFEE 5714</strain>
    </source>
</reference>
<keyword evidence="2" id="KW-1185">Reference proteome</keyword>
<comment type="caution">
    <text evidence="1">The sequence shown here is derived from an EMBL/GenBank/DDBJ whole genome shotgun (WGS) entry which is preliminary data.</text>
</comment>
<gene>
    <name evidence="1" type="ORF">LTR37_000117</name>
</gene>
<dbReference type="Proteomes" id="UP001281147">
    <property type="component" value="Unassembled WGS sequence"/>
</dbReference>
<sequence length="883" mass="97298">MPSVFKHSPFVSLRPDQDCGREKKHNPSTSAPSFRNLNSVNGTPANGEDGIKAPEEFDSKANGHQVNGTASGHSSGSSYRSFDDEFLRLSSPQQDVLLLHGPRQKYSLEKAKEIPELRGDDEVLIQVLAIGLNPVDWKGADYGFSQPSYPWVNGRDFAGIVVKAPRKTSRVQQGDVVFGPSTDYRDVRKAAYQEYVVTMSYNVTRIPHGVGVKEGAALGVAFVAAAISLGISFGLDFSKFRNAPGGPDLLRIVRSLDPRDVPEDIRNEIFGGISKSERPQPGEWIAIWGASSTTGQIALQLAKLAGLKVACVADLARNGQRLSGLEADFMVDKYDTKRAVDILKAVTGNKLRFGFDTAGKESAEILQQALADSASGPKSHILGLAGLPKEAPSGVIQHQVPIKIFHEDANVGEQLSQWLEELLVAKSLKLPDVEVAEGGLSGVNNALDRMRTGKIGGMRLVLPVGDETDAPRPETPRNGVGNPAEADDLSYHDQVNADPERVKFAYWVPNVSGGLVISKIPQRTHWELDANVRYARTAERWGFEYALSQIRFMAGYGAENQHEPVSLSQALLMSTTKLKVIAALLPGPWNPAVAAKMIASIDNYSKGRVCVNVVSGWFKLEFTSIGQWWLDHAERYRRSREFIECLKGIWTQDSFTYKGDFYQFNNYPLKPKPLNLPDRPCGHPEIFQGGNSDDAKSNGGAVSDFYFMNGNTLEGFQSQIADVKAKAEENDRGGKVGFALNAFVICRETEDEAIRVLQEIQGKADKDAVEGFRQQVQNAGSSTANKSGMWANSNLEDLVQYNDGFKTKLIGTKEQIAERIMMLKSLGVDIILTAFLHYEEEIELFGREVLPLVRELEKQGRGKDKGFEIERTGYVYRKQEHMK</sequence>
<accession>A0ACC3NZG1</accession>